<feature type="transmembrane region" description="Helical" evidence="12">
    <location>
        <begin position="56"/>
        <end position="75"/>
    </location>
</feature>
<evidence type="ECO:0000259" key="13">
    <source>
        <dbReference type="PROSITE" id="PS51201"/>
    </source>
</evidence>
<feature type="compositionally biased region" description="Acidic residues" evidence="11">
    <location>
        <begin position="622"/>
        <end position="631"/>
    </location>
</feature>
<keyword evidence="6 12" id="KW-0812">Transmembrane</keyword>
<dbReference type="InterPro" id="IPR038770">
    <property type="entry name" value="Na+/solute_symporter_sf"/>
</dbReference>
<keyword evidence="9" id="KW-0406">Ion transport</keyword>
<dbReference type="Gene3D" id="1.20.1530.20">
    <property type="match status" value="1"/>
</dbReference>
<feature type="transmembrane region" description="Helical" evidence="12">
    <location>
        <begin position="116"/>
        <end position="132"/>
    </location>
</feature>
<evidence type="ECO:0000256" key="11">
    <source>
        <dbReference type="SAM" id="MobiDB-lite"/>
    </source>
</evidence>
<dbReference type="SUPFAM" id="SSF51735">
    <property type="entry name" value="NAD(P)-binding Rossmann-fold domains"/>
    <property type="match status" value="1"/>
</dbReference>
<dbReference type="RefSeq" id="WP_262988698.1">
    <property type="nucleotide sequence ID" value="NZ_JAOTEN010000001.1"/>
</dbReference>
<evidence type="ECO:0000313" key="15">
    <source>
        <dbReference type="Proteomes" id="UP001208114"/>
    </source>
</evidence>
<feature type="compositionally biased region" description="Polar residues" evidence="11">
    <location>
        <begin position="609"/>
        <end position="621"/>
    </location>
</feature>
<evidence type="ECO:0000256" key="9">
    <source>
        <dbReference type="ARBA" id="ARBA00023065"/>
    </source>
</evidence>
<evidence type="ECO:0000256" key="5">
    <source>
        <dbReference type="ARBA" id="ARBA00022538"/>
    </source>
</evidence>
<comment type="subcellular location">
    <subcellularLocation>
        <location evidence="1">Membrane</location>
        <topology evidence="1">Multi-pass membrane protein</topology>
    </subcellularLocation>
</comment>
<comment type="caution">
    <text evidence="14">The sequence shown here is derived from an EMBL/GenBank/DDBJ whole genome shotgun (WGS) entry which is preliminary data.</text>
</comment>
<protein>
    <submittedName>
        <fullName evidence="14">Monovalent cation:proton antiporter-2 (CPA2) family protein</fullName>
    </submittedName>
</protein>
<dbReference type="PANTHER" id="PTHR46157:SF4">
    <property type="entry name" value="K(+) EFFLUX ANTIPORTER 3, CHLOROPLASTIC"/>
    <property type="match status" value="1"/>
</dbReference>
<evidence type="ECO:0000256" key="4">
    <source>
        <dbReference type="ARBA" id="ARBA00022449"/>
    </source>
</evidence>
<dbReference type="Proteomes" id="UP001208114">
    <property type="component" value="Unassembled WGS sequence"/>
</dbReference>
<keyword evidence="4" id="KW-0050">Antiport</keyword>
<dbReference type="InterPro" id="IPR003148">
    <property type="entry name" value="RCK_N"/>
</dbReference>
<sequence>MESTLAMNTLLFLGVAIIMVPLARKLGLSSVIGYILGGIIIGPYVLKLTGNDVDDIMHASEFGVIMLLFLVGLELEPRKFWEMRKKILGLGLTQMLLTITLLFLIFITFGWKTDKAISIAICFALSSTAIVLQTLQEKNSLKSVAGEASFSTLLFQDIAVIPILAILPLIANYKSRNNDNEVQILIQTLPEWLQAVTVIMGVVSLILLGRYVFVPFLRYVSKSGMTELLTASSLFLVIGVSELMVSIGLSPALGAFLAGVMLANSEFRHELEAQINPFKGLLLAVFFVSVGSTINFNIIQRDPVFIFSTVFAVLAVKFAVLFSIGKFFKIDTPQSLFYAFALSQVGEFAFVLINYASDLYLLNAELNAQMMAVTAITMCITPFLLIINDHWIMPKMITEIPDSDQAFNILDGNISQKKIIIVGFGHFGSTVGRLLKANKIAATVLDRDPDRIKLLRSYGFKVYYGDATRLPVLRAAGIEEAKILVLCLDDPDDNKFVADVVREHYPEVRIFVRAKNRIDAYSYLNNGIDHIYRETLGAAVDMAVDVLHETGMRKYAATRLGKRFMAIDKASIRKLAKANDEDDEIRLFTTREILQREEELLAYDNLNFDNNSKNWEGSSTATEDDDEETSG</sequence>
<feature type="transmembrane region" description="Helical" evidence="12">
    <location>
        <begin position="277"/>
        <end position="298"/>
    </location>
</feature>
<evidence type="ECO:0000256" key="1">
    <source>
        <dbReference type="ARBA" id="ARBA00004141"/>
    </source>
</evidence>
<evidence type="ECO:0000256" key="10">
    <source>
        <dbReference type="ARBA" id="ARBA00023136"/>
    </source>
</evidence>
<feature type="transmembrane region" description="Helical" evidence="12">
    <location>
        <begin position="192"/>
        <end position="213"/>
    </location>
</feature>
<feature type="transmembrane region" description="Helical" evidence="12">
    <location>
        <begin position="153"/>
        <end position="172"/>
    </location>
</feature>
<dbReference type="NCBIfam" id="TIGR00932">
    <property type="entry name" value="2a37"/>
    <property type="match status" value="1"/>
</dbReference>
<dbReference type="Pfam" id="PF02254">
    <property type="entry name" value="TrkA_N"/>
    <property type="match status" value="1"/>
</dbReference>
<dbReference type="InterPro" id="IPR006153">
    <property type="entry name" value="Cation/H_exchanger_TM"/>
</dbReference>
<evidence type="ECO:0000256" key="3">
    <source>
        <dbReference type="ARBA" id="ARBA00022448"/>
    </source>
</evidence>
<name>A0ABT2VTB4_9FLAO</name>
<feature type="transmembrane region" description="Helical" evidence="12">
    <location>
        <begin position="368"/>
        <end position="387"/>
    </location>
</feature>
<keyword evidence="7" id="KW-0630">Potassium</keyword>
<dbReference type="InterPro" id="IPR004771">
    <property type="entry name" value="K/H_exchanger"/>
</dbReference>
<feature type="transmembrane region" description="Helical" evidence="12">
    <location>
        <begin position="6"/>
        <end position="24"/>
    </location>
</feature>
<dbReference type="PANTHER" id="PTHR46157">
    <property type="entry name" value="K(+) EFFLUX ANTIPORTER 3, CHLOROPLASTIC"/>
    <property type="match status" value="1"/>
</dbReference>
<feature type="transmembrane region" description="Helical" evidence="12">
    <location>
        <begin position="304"/>
        <end position="324"/>
    </location>
</feature>
<gene>
    <name evidence="14" type="ORF">N0B16_00135</name>
</gene>
<keyword evidence="8 12" id="KW-1133">Transmembrane helix</keyword>
<dbReference type="InterPro" id="IPR036291">
    <property type="entry name" value="NAD(P)-bd_dom_sf"/>
</dbReference>
<keyword evidence="10 12" id="KW-0472">Membrane</keyword>
<dbReference type="Pfam" id="PF00999">
    <property type="entry name" value="Na_H_Exchanger"/>
    <property type="match status" value="1"/>
</dbReference>
<reference evidence="15" key="1">
    <citation type="submission" date="2023-07" db="EMBL/GenBank/DDBJ databases">
        <title>Chryseobacterium sp. GMJ5 Genome sequencing and assembly.</title>
        <authorList>
            <person name="Jung Y."/>
        </authorList>
    </citation>
    <scope>NUCLEOTIDE SEQUENCE [LARGE SCALE GENOMIC DNA]</scope>
    <source>
        <strain evidence="15">GMJ5</strain>
    </source>
</reference>
<feature type="transmembrane region" description="Helical" evidence="12">
    <location>
        <begin position="87"/>
        <end position="110"/>
    </location>
</feature>
<keyword evidence="3" id="KW-0813">Transport</keyword>
<feature type="region of interest" description="Disordered" evidence="11">
    <location>
        <begin position="609"/>
        <end position="631"/>
    </location>
</feature>
<feature type="domain" description="RCK N-terminal" evidence="13">
    <location>
        <begin position="416"/>
        <end position="532"/>
    </location>
</feature>
<keyword evidence="15" id="KW-1185">Reference proteome</keyword>
<keyword evidence="5" id="KW-0633">Potassium transport</keyword>
<accession>A0ABT2VTB4</accession>
<evidence type="ECO:0000256" key="12">
    <source>
        <dbReference type="SAM" id="Phobius"/>
    </source>
</evidence>
<evidence type="ECO:0000256" key="6">
    <source>
        <dbReference type="ARBA" id="ARBA00022692"/>
    </source>
</evidence>
<comment type="similarity">
    <text evidence="2">Belongs to the monovalent cation:proton antiporter 2 (CPA2) transporter (TC 2.A.37) family.</text>
</comment>
<organism evidence="14 15">
    <name type="scientific">Chryseobacterium gilvum</name>
    <dbReference type="NCBI Taxonomy" id="2976534"/>
    <lineage>
        <taxon>Bacteria</taxon>
        <taxon>Pseudomonadati</taxon>
        <taxon>Bacteroidota</taxon>
        <taxon>Flavobacteriia</taxon>
        <taxon>Flavobacteriales</taxon>
        <taxon>Weeksellaceae</taxon>
        <taxon>Chryseobacterium group</taxon>
        <taxon>Chryseobacterium</taxon>
    </lineage>
</organism>
<feature type="transmembrane region" description="Helical" evidence="12">
    <location>
        <begin position="31"/>
        <end position="50"/>
    </location>
</feature>
<dbReference type="PROSITE" id="PS51201">
    <property type="entry name" value="RCK_N"/>
    <property type="match status" value="1"/>
</dbReference>
<evidence type="ECO:0000256" key="8">
    <source>
        <dbReference type="ARBA" id="ARBA00022989"/>
    </source>
</evidence>
<feature type="transmembrane region" description="Helical" evidence="12">
    <location>
        <begin position="336"/>
        <end position="356"/>
    </location>
</feature>
<evidence type="ECO:0000313" key="14">
    <source>
        <dbReference type="EMBL" id="MCU7612839.1"/>
    </source>
</evidence>
<evidence type="ECO:0000256" key="7">
    <source>
        <dbReference type="ARBA" id="ARBA00022958"/>
    </source>
</evidence>
<evidence type="ECO:0000256" key="2">
    <source>
        <dbReference type="ARBA" id="ARBA00005551"/>
    </source>
</evidence>
<proteinExistence type="inferred from homology"/>
<dbReference type="EMBL" id="JAOTEN010000001">
    <property type="protein sequence ID" value="MCU7612839.1"/>
    <property type="molecule type" value="Genomic_DNA"/>
</dbReference>
<dbReference type="Gene3D" id="3.40.50.720">
    <property type="entry name" value="NAD(P)-binding Rossmann-like Domain"/>
    <property type="match status" value="1"/>
</dbReference>